<dbReference type="Proteomes" id="UP000642673">
    <property type="component" value="Unassembled WGS sequence"/>
</dbReference>
<proteinExistence type="predicted"/>
<reference evidence="3" key="1">
    <citation type="journal article" date="2019" name="Int. J. Syst. Evol. Microbiol.">
        <title>The Global Catalogue of Microorganisms (GCM) 10K type strain sequencing project: providing services to taxonomists for standard genome sequencing and annotation.</title>
        <authorList>
            <consortium name="The Broad Institute Genomics Platform"/>
            <consortium name="The Broad Institute Genome Sequencing Center for Infectious Disease"/>
            <person name="Wu L."/>
            <person name="Ma J."/>
        </authorList>
    </citation>
    <scope>NUCLEOTIDE SEQUENCE [LARGE SCALE GENOMIC DNA]</scope>
    <source>
        <strain evidence="3">JCM 4738</strain>
    </source>
</reference>
<name>A0ABQ3EMQ9_9ACTN</name>
<dbReference type="InterPro" id="IPR040547">
    <property type="entry name" value="CdiI"/>
</dbReference>
<evidence type="ECO:0000313" key="3">
    <source>
        <dbReference type="Proteomes" id="UP000642673"/>
    </source>
</evidence>
<feature type="region of interest" description="Disordered" evidence="1">
    <location>
        <begin position="1"/>
        <end position="24"/>
    </location>
</feature>
<accession>A0ABQ3EMQ9</accession>
<organism evidence="2 3">
    <name type="scientific">Streptomyces cirratus</name>
    <dbReference type="NCBI Taxonomy" id="68187"/>
    <lineage>
        <taxon>Bacteria</taxon>
        <taxon>Bacillati</taxon>
        <taxon>Actinomycetota</taxon>
        <taxon>Actinomycetes</taxon>
        <taxon>Kitasatosporales</taxon>
        <taxon>Streptomycetaceae</taxon>
        <taxon>Streptomyces</taxon>
    </lineage>
</organism>
<evidence type="ECO:0000313" key="2">
    <source>
        <dbReference type="EMBL" id="GHB44351.1"/>
    </source>
</evidence>
<dbReference type="RefSeq" id="WP_190182997.1">
    <property type="nucleotide sequence ID" value="NZ_BMVP01000002.1"/>
</dbReference>
<protein>
    <submittedName>
        <fullName evidence="2">Uncharacterized protein</fullName>
    </submittedName>
</protein>
<dbReference type="CDD" id="cd20691">
    <property type="entry name" value="CdiI_EC536-like"/>
    <property type="match status" value="1"/>
</dbReference>
<dbReference type="Pfam" id="PF18616">
    <property type="entry name" value="CdiI_3"/>
    <property type="match status" value="1"/>
</dbReference>
<gene>
    <name evidence="2" type="ORF">GCM10010347_12190</name>
</gene>
<sequence>MGFFIPSGTDNEWGTQKMSDRPDLSRSLEQLDGQIWGDPPPSATGLVKAVHALRRRPIGTLNATELARLIGQDVGIPWLLPLSLNLLAETAPHQAAGGFYDDDLLSAVLTRAPATWAAHPELVREVEHVLSSLGEISSYIQDDVNTFLRAKRGR</sequence>
<evidence type="ECO:0000256" key="1">
    <source>
        <dbReference type="SAM" id="MobiDB-lite"/>
    </source>
</evidence>
<dbReference type="EMBL" id="BMVP01000002">
    <property type="protein sequence ID" value="GHB44351.1"/>
    <property type="molecule type" value="Genomic_DNA"/>
</dbReference>
<feature type="compositionally biased region" description="Polar residues" evidence="1">
    <location>
        <begin position="8"/>
        <end position="17"/>
    </location>
</feature>
<comment type="caution">
    <text evidence="2">The sequence shown here is derived from an EMBL/GenBank/DDBJ whole genome shotgun (WGS) entry which is preliminary data.</text>
</comment>
<keyword evidence="3" id="KW-1185">Reference proteome</keyword>